<dbReference type="AlphaFoldDB" id="A0A059B8B2"/>
<keyword evidence="4" id="KW-0378">Hydrolase</keyword>
<dbReference type="InParanoid" id="A0A059B8B2"/>
<dbReference type="Pfam" id="PF00759">
    <property type="entry name" value="Glyco_hydro_9"/>
    <property type="match status" value="1"/>
</dbReference>
<dbReference type="InterPro" id="IPR008928">
    <property type="entry name" value="6-hairpin_glycosidase_sf"/>
</dbReference>
<protein>
    <recommendedName>
        <fullName evidence="3">cellulase</fullName>
        <ecNumber evidence="3">3.2.1.4</ecNumber>
    </recommendedName>
</protein>
<name>A0A059B8B2_EUCGR</name>
<dbReference type="EMBL" id="KK198760">
    <property type="protein sequence ID" value="KCW61890.1"/>
    <property type="molecule type" value="Genomic_DNA"/>
</dbReference>
<evidence type="ECO:0000256" key="7">
    <source>
        <dbReference type="ARBA" id="ARBA00023295"/>
    </source>
</evidence>
<organism evidence="10">
    <name type="scientific">Eucalyptus grandis</name>
    <name type="common">Flooded gum</name>
    <dbReference type="NCBI Taxonomy" id="71139"/>
    <lineage>
        <taxon>Eukaryota</taxon>
        <taxon>Viridiplantae</taxon>
        <taxon>Streptophyta</taxon>
        <taxon>Embryophyta</taxon>
        <taxon>Tracheophyta</taxon>
        <taxon>Spermatophyta</taxon>
        <taxon>Magnoliopsida</taxon>
        <taxon>eudicotyledons</taxon>
        <taxon>Gunneridae</taxon>
        <taxon>Pentapetalae</taxon>
        <taxon>rosids</taxon>
        <taxon>malvids</taxon>
        <taxon>Myrtales</taxon>
        <taxon>Myrtaceae</taxon>
        <taxon>Myrtoideae</taxon>
        <taxon>Eucalypteae</taxon>
        <taxon>Eucalyptus</taxon>
    </lineage>
</organism>
<evidence type="ECO:0000313" key="10">
    <source>
        <dbReference type="EMBL" id="KCW61890.1"/>
    </source>
</evidence>
<evidence type="ECO:0000256" key="1">
    <source>
        <dbReference type="ARBA" id="ARBA00000966"/>
    </source>
</evidence>
<evidence type="ECO:0000256" key="3">
    <source>
        <dbReference type="ARBA" id="ARBA00012601"/>
    </source>
</evidence>
<dbReference type="InterPro" id="IPR012341">
    <property type="entry name" value="6hp_glycosidase-like_sf"/>
</dbReference>
<feature type="domain" description="Glycoside hydrolase family 9" evidence="9">
    <location>
        <begin position="2"/>
        <end position="64"/>
    </location>
</feature>
<keyword evidence="6" id="KW-0119">Carbohydrate metabolism</keyword>
<evidence type="ECO:0000256" key="4">
    <source>
        <dbReference type="ARBA" id="ARBA00022801"/>
    </source>
</evidence>
<dbReference type="Gene3D" id="1.50.10.10">
    <property type="match status" value="1"/>
</dbReference>
<sequence length="123" mass="13641">MQVDYILGDNPRAMSYMVGYGNNYPRQVHHWATSIVSIKEDSSFRQLQANGAYYYNNAPLLGTLAWLSGGHGSYSQILPVVVLAPKAAMAKPSLAPVTASNMLSIEQKLTASWTANRRTYRRC</sequence>
<evidence type="ECO:0000256" key="8">
    <source>
        <dbReference type="ARBA" id="ARBA00023326"/>
    </source>
</evidence>
<comment type="similarity">
    <text evidence="2">Belongs to the glycosyl hydrolase 9 (cellulase E) family.</text>
</comment>
<dbReference type="PANTHER" id="PTHR22298">
    <property type="entry name" value="ENDO-1,4-BETA-GLUCANASE"/>
    <property type="match status" value="1"/>
</dbReference>
<dbReference type="GO" id="GO:0008810">
    <property type="term" value="F:cellulase activity"/>
    <property type="evidence" value="ECO:0007669"/>
    <property type="project" value="UniProtKB-EC"/>
</dbReference>
<evidence type="ECO:0000259" key="9">
    <source>
        <dbReference type="Pfam" id="PF00759"/>
    </source>
</evidence>
<keyword evidence="7" id="KW-0326">Glycosidase</keyword>
<accession>A0A059B8B2</accession>
<keyword evidence="5" id="KW-0136">Cellulose degradation</keyword>
<dbReference type="GO" id="GO:0030245">
    <property type="term" value="P:cellulose catabolic process"/>
    <property type="evidence" value="ECO:0007669"/>
    <property type="project" value="UniProtKB-KW"/>
</dbReference>
<gene>
    <name evidence="10" type="ORF">EUGRSUZ_H04579</name>
</gene>
<dbReference type="EC" id="3.2.1.4" evidence="3"/>
<evidence type="ECO:0000256" key="5">
    <source>
        <dbReference type="ARBA" id="ARBA00023001"/>
    </source>
</evidence>
<comment type="catalytic activity">
    <reaction evidence="1">
        <text>Endohydrolysis of (1-&gt;4)-beta-D-glucosidic linkages in cellulose, lichenin and cereal beta-D-glucans.</text>
        <dbReference type="EC" id="3.2.1.4"/>
    </reaction>
</comment>
<proteinExistence type="inferred from homology"/>
<dbReference type="eggNOG" id="ENOG502QRF6">
    <property type="taxonomic scope" value="Eukaryota"/>
</dbReference>
<reference evidence="10" key="1">
    <citation type="submission" date="2013-07" db="EMBL/GenBank/DDBJ databases">
        <title>The genome of Eucalyptus grandis.</title>
        <authorList>
            <person name="Schmutz J."/>
            <person name="Hayes R."/>
            <person name="Myburg A."/>
            <person name="Tuskan G."/>
            <person name="Grattapaglia D."/>
            <person name="Rokhsar D.S."/>
        </authorList>
    </citation>
    <scope>NUCLEOTIDE SEQUENCE</scope>
    <source>
        <tissue evidence="10">Leaf extractions</tissue>
    </source>
</reference>
<dbReference type="STRING" id="71139.A0A059B8B2"/>
<dbReference type="SUPFAM" id="SSF48208">
    <property type="entry name" value="Six-hairpin glycosidases"/>
    <property type="match status" value="1"/>
</dbReference>
<dbReference type="InterPro" id="IPR001701">
    <property type="entry name" value="Glyco_hydro_9"/>
</dbReference>
<evidence type="ECO:0000256" key="2">
    <source>
        <dbReference type="ARBA" id="ARBA00007072"/>
    </source>
</evidence>
<dbReference type="Gramene" id="KCW61890">
    <property type="protein sequence ID" value="KCW61890"/>
    <property type="gene ID" value="EUGRSUZ_H04579"/>
</dbReference>
<evidence type="ECO:0000256" key="6">
    <source>
        <dbReference type="ARBA" id="ARBA00023277"/>
    </source>
</evidence>
<keyword evidence="8" id="KW-0624">Polysaccharide degradation</keyword>